<evidence type="ECO:0000313" key="8">
    <source>
        <dbReference type="EMBL" id="KAL3635355.1"/>
    </source>
</evidence>
<gene>
    <name evidence="8" type="ORF">CASFOL_019902</name>
</gene>
<evidence type="ECO:0000256" key="5">
    <source>
        <dbReference type="ARBA" id="ARBA00022782"/>
    </source>
</evidence>
<keyword evidence="9" id="KW-1185">Reference proteome</keyword>
<protein>
    <recommendedName>
        <fullName evidence="10">CLAVATA3/ESR (CLE)-related protein</fullName>
    </recommendedName>
</protein>
<keyword evidence="3" id="KW-0964">Secreted</keyword>
<evidence type="ECO:0000313" key="9">
    <source>
        <dbReference type="Proteomes" id="UP001632038"/>
    </source>
</evidence>
<comment type="similarity">
    <text evidence="2">Belongs to the CLV3/ESR signal peptide family.</text>
</comment>
<comment type="subcellular location">
    <subcellularLocation>
        <location evidence="1">Secreted</location>
        <location evidence="1">Extracellular space</location>
    </subcellularLocation>
</comment>
<evidence type="ECO:0008006" key="10">
    <source>
        <dbReference type="Google" id="ProtNLM"/>
    </source>
</evidence>
<evidence type="ECO:0000256" key="2">
    <source>
        <dbReference type="ARBA" id="ARBA00005416"/>
    </source>
</evidence>
<sequence length="86" mass="9626">MAQSAIKSSVAILIVIITFSMFMMSSSGARILSEHELAVTSSANLLMRKMGFDEKMLEYYRTRGRSMEEGYNVERLSPGGPDPKHH</sequence>
<dbReference type="GO" id="GO:0005576">
    <property type="term" value="C:extracellular region"/>
    <property type="evidence" value="ECO:0007669"/>
    <property type="project" value="UniProtKB-SubCell"/>
</dbReference>
<proteinExistence type="inferred from homology"/>
<dbReference type="Proteomes" id="UP001632038">
    <property type="component" value="Unassembled WGS sequence"/>
</dbReference>
<dbReference type="PANTHER" id="PTHR36016">
    <property type="entry name" value="CLAVATA3/ESR (CLE)-RELATED PROTEIN 7"/>
    <property type="match status" value="1"/>
</dbReference>
<keyword evidence="4" id="KW-0732">Signal</keyword>
<evidence type="ECO:0000256" key="7">
    <source>
        <dbReference type="ARBA" id="ARBA00023278"/>
    </source>
</evidence>
<dbReference type="PANTHER" id="PTHR36016:SF9">
    <property type="entry name" value="PROTEIN, PUTATIVE-RELATED"/>
    <property type="match status" value="1"/>
</dbReference>
<dbReference type="EMBL" id="JAVIJP010000027">
    <property type="protein sequence ID" value="KAL3635355.1"/>
    <property type="molecule type" value="Genomic_DNA"/>
</dbReference>
<comment type="caution">
    <text evidence="8">The sequence shown here is derived from an EMBL/GenBank/DDBJ whole genome shotgun (WGS) entry which is preliminary data.</text>
</comment>
<organism evidence="8 9">
    <name type="scientific">Castilleja foliolosa</name>
    <dbReference type="NCBI Taxonomy" id="1961234"/>
    <lineage>
        <taxon>Eukaryota</taxon>
        <taxon>Viridiplantae</taxon>
        <taxon>Streptophyta</taxon>
        <taxon>Embryophyta</taxon>
        <taxon>Tracheophyta</taxon>
        <taxon>Spermatophyta</taxon>
        <taxon>Magnoliopsida</taxon>
        <taxon>eudicotyledons</taxon>
        <taxon>Gunneridae</taxon>
        <taxon>Pentapetalae</taxon>
        <taxon>asterids</taxon>
        <taxon>lamiids</taxon>
        <taxon>Lamiales</taxon>
        <taxon>Orobanchaceae</taxon>
        <taxon>Pedicularideae</taxon>
        <taxon>Castillejinae</taxon>
        <taxon>Castilleja</taxon>
    </lineage>
</organism>
<keyword evidence="6" id="KW-0325">Glycoprotein</keyword>
<evidence type="ECO:0000256" key="6">
    <source>
        <dbReference type="ARBA" id="ARBA00023180"/>
    </source>
</evidence>
<keyword evidence="5" id="KW-0221">Differentiation</keyword>
<evidence type="ECO:0000256" key="1">
    <source>
        <dbReference type="ARBA" id="ARBA00004239"/>
    </source>
</evidence>
<dbReference type="InterPro" id="IPR039617">
    <property type="entry name" value="CLAVATA3-CLE"/>
</dbReference>
<dbReference type="GO" id="GO:0030154">
    <property type="term" value="P:cell differentiation"/>
    <property type="evidence" value="ECO:0007669"/>
    <property type="project" value="UniProtKB-KW"/>
</dbReference>
<dbReference type="AlphaFoldDB" id="A0ABD3CZB7"/>
<evidence type="ECO:0000256" key="3">
    <source>
        <dbReference type="ARBA" id="ARBA00022525"/>
    </source>
</evidence>
<name>A0ABD3CZB7_9LAMI</name>
<evidence type="ECO:0000256" key="4">
    <source>
        <dbReference type="ARBA" id="ARBA00022729"/>
    </source>
</evidence>
<keyword evidence="7" id="KW-0379">Hydroxylation</keyword>
<accession>A0ABD3CZB7</accession>
<reference evidence="9" key="1">
    <citation type="journal article" date="2024" name="IScience">
        <title>Strigolactones Initiate the Formation of Haustorium-like Structures in Castilleja.</title>
        <authorList>
            <person name="Buerger M."/>
            <person name="Peterson D."/>
            <person name="Chory J."/>
        </authorList>
    </citation>
    <scope>NUCLEOTIDE SEQUENCE [LARGE SCALE GENOMIC DNA]</scope>
</reference>